<dbReference type="PROSITE" id="PS51625">
    <property type="entry name" value="SAM_MT_TRMB"/>
    <property type="match status" value="1"/>
</dbReference>
<evidence type="ECO:0000313" key="7">
    <source>
        <dbReference type="EMBL" id="KAL2494140.1"/>
    </source>
</evidence>
<comment type="caution">
    <text evidence="7">The sequence shown here is derived from an EMBL/GenBank/DDBJ whole genome shotgun (WGS) entry which is preliminary data.</text>
</comment>
<dbReference type="InterPro" id="IPR003358">
    <property type="entry name" value="tRNA_(Gua-N-7)_MeTrfase_Trmb"/>
</dbReference>
<evidence type="ECO:0000256" key="2">
    <source>
        <dbReference type="ARBA" id="ARBA00011977"/>
    </source>
</evidence>
<dbReference type="PANTHER" id="PTHR23417">
    <property type="entry name" value="3-DEOXY-D-MANNO-OCTULOSONIC-ACID TRANSFERASE/TRNA GUANINE-N 7 - -METHYLTRANSFERASE"/>
    <property type="match status" value="1"/>
</dbReference>
<reference evidence="8" key="1">
    <citation type="submission" date="2024-07" db="EMBL/GenBank/DDBJ databases">
        <title>Two chromosome-level genome assemblies of Korean endemic species Abeliophyllum distichum and Forsythia ovata (Oleaceae).</title>
        <authorList>
            <person name="Jang H."/>
        </authorList>
    </citation>
    <scope>NUCLEOTIDE SEQUENCE [LARGE SCALE GENOMIC DNA]</scope>
</reference>
<comment type="catalytic activity">
    <reaction evidence="1">
        <text>guanosine(46) in tRNA + S-adenosyl-L-methionine = N(7)-methylguanosine(46) in tRNA + S-adenosyl-L-homocysteine</text>
        <dbReference type="Rhea" id="RHEA:42708"/>
        <dbReference type="Rhea" id="RHEA-COMP:10188"/>
        <dbReference type="Rhea" id="RHEA-COMP:10189"/>
        <dbReference type="ChEBI" id="CHEBI:57856"/>
        <dbReference type="ChEBI" id="CHEBI:59789"/>
        <dbReference type="ChEBI" id="CHEBI:74269"/>
        <dbReference type="ChEBI" id="CHEBI:74480"/>
        <dbReference type="EC" id="2.1.1.33"/>
    </reaction>
</comment>
<dbReference type="SUPFAM" id="SSF53335">
    <property type="entry name" value="S-adenosyl-L-methionine-dependent methyltransferases"/>
    <property type="match status" value="1"/>
</dbReference>
<evidence type="ECO:0000313" key="8">
    <source>
        <dbReference type="Proteomes" id="UP001604277"/>
    </source>
</evidence>
<evidence type="ECO:0000256" key="5">
    <source>
        <dbReference type="ARBA" id="ARBA00022691"/>
    </source>
</evidence>
<keyword evidence="6" id="KW-0819">tRNA processing</keyword>
<proteinExistence type="predicted"/>
<name>A0ABD1S0A9_9LAMI</name>
<keyword evidence="8" id="KW-1185">Reference proteome</keyword>
<keyword evidence="3" id="KW-0489">Methyltransferase</keyword>
<keyword evidence="5" id="KW-0949">S-adenosyl-L-methionine</keyword>
<evidence type="ECO:0000256" key="3">
    <source>
        <dbReference type="ARBA" id="ARBA00022603"/>
    </source>
</evidence>
<accession>A0ABD1S0A9</accession>
<keyword evidence="4" id="KW-0808">Transferase</keyword>
<organism evidence="7 8">
    <name type="scientific">Forsythia ovata</name>
    <dbReference type="NCBI Taxonomy" id="205694"/>
    <lineage>
        <taxon>Eukaryota</taxon>
        <taxon>Viridiplantae</taxon>
        <taxon>Streptophyta</taxon>
        <taxon>Embryophyta</taxon>
        <taxon>Tracheophyta</taxon>
        <taxon>Spermatophyta</taxon>
        <taxon>Magnoliopsida</taxon>
        <taxon>eudicotyledons</taxon>
        <taxon>Gunneridae</taxon>
        <taxon>Pentapetalae</taxon>
        <taxon>asterids</taxon>
        <taxon>lamiids</taxon>
        <taxon>Lamiales</taxon>
        <taxon>Oleaceae</taxon>
        <taxon>Forsythieae</taxon>
        <taxon>Forsythia</taxon>
    </lineage>
</organism>
<dbReference type="InterPro" id="IPR029063">
    <property type="entry name" value="SAM-dependent_MTases_sf"/>
</dbReference>
<dbReference type="Proteomes" id="UP001604277">
    <property type="component" value="Unassembled WGS sequence"/>
</dbReference>
<gene>
    <name evidence="7" type="ORF">Fot_37897</name>
</gene>
<dbReference type="AlphaFoldDB" id="A0ABD1S0A9"/>
<dbReference type="EC" id="2.1.1.33" evidence="2"/>
<sequence length="191" mass="20924">MMEHEANANSAHSKTTGLRLKRFYRARAHSNPLRVCLGVFFSPVLTGFGCPVDYSVHYPQLFPSPDKFDGSKRIEFADVGCGFGGLLISLSTMFPETLMIGMELRDKVTEYVKERVVALRSSNPGQYENVSVVHVEELGVWMKSCLEGHPLFEAVTKEELEADAVVKLLSSATGEGQKVARNGGANVPSSL</sequence>
<dbReference type="EMBL" id="JBFOLJ010000011">
    <property type="protein sequence ID" value="KAL2494140.1"/>
    <property type="molecule type" value="Genomic_DNA"/>
</dbReference>
<dbReference type="PANTHER" id="PTHR23417:SF16">
    <property type="entry name" value="TRNA (GUANINE-N(7)-)-METHYLTRANSFERASE"/>
    <property type="match status" value="1"/>
</dbReference>
<evidence type="ECO:0000256" key="6">
    <source>
        <dbReference type="ARBA" id="ARBA00022694"/>
    </source>
</evidence>
<evidence type="ECO:0000256" key="4">
    <source>
        <dbReference type="ARBA" id="ARBA00022679"/>
    </source>
</evidence>
<dbReference type="Gene3D" id="3.40.50.150">
    <property type="entry name" value="Vaccinia Virus protein VP39"/>
    <property type="match status" value="2"/>
</dbReference>
<dbReference type="GO" id="GO:0008176">
    <property type="term" value="F:tRNA (guanine(46)-N7)-methyltransferase activity"/>
    <property type="evidence" value="ECO:0007669"/>
    <property type="project" value="UniProtKB-EC"/>
</dbReference>
<protein>
    <recommendedName>
        <fullName evidence="2">tRNA (guanine(46)-N(7))-methyltransferase</fullName>
        <ecNumber evidence="2">2.1.1.33</ecNumber>
    </recommendedName>
</protein>
<dbReference type="Pfam" id="PF02390">
    <property type="entry name" value="Methyltransf_4"/>
    <property type="match status" value="1"/>
</dbReference>
<evidence type="ECO:0000256" key="1">
    <source>
        <dbReference type="ARBA" id="ARBA00000142"/>
    </source>
</evidence>